<gene>
    <name evidence="11" type="primary">rlmE</name>
    <name evidence="11" type="synonym">ftsJ</name>
    <name evidence="11" type="synonym">rrmJ</name>
    <name evidence="14" type="ORF">COA71_04865</name>
</gene>
<evidence type="ECO:0000313" key="14">
    <source>
        <dbReference type="EMBL" id="PCJ42832.1"/>
    </source>
</evidence>
<dbReference type="PANTHER" id="PTHR10920">
    <property type="entry name" value="RIBOSOMAL RNA METHYLTRANSFERASE"/>
    <property type="match status" value="1"/>
</dbReference>
<evidence type="ECO:0000256" key="5">
    <source>
        <dbReference type="ARBA" id="ARBA00037569"/>
    </source>
</evidence>
<dbReference type="PANTHER" id="PTHR10920:SF18">
    <property type="entry name" value="RRNA METHYLTRANSFERASE 2, MITOCHONDRIAL"/>
    <property type="match status" value="1"/>
</dbReference>
<comment type="catalytic activity">
    <reaction evidence="10 11">
        <text>uridine(2552) in 23S rRNA + S-adenosyl-L-methionine = 2'-O-methyluridine(2552) in 23S rRNA + S-adenosyl-L-homocysteine + H(+)</text>
        <dbReference type="Rhea" id="RHEA:42720"/>
        <dbReference type="Rhea" id="RHEA-COMP:10202"/>
        <dbReference type="Rhea" id="RHEA-COMP:10203"/>
        <dbReference type="ChEBI" id="CHEBI:15378"/>
        <dbReference type="ChEBI" id="CHEBI:57856"/>
        <dbReference type="ChEBI" id="CHEBI:59789"/>
        <dbReference type="ChEBI" id="CHEBI:65315"/>
        <dbReference type="ChEBI" id="CHEBI:74478"/>
        <dbReference type="EC" id="2.1.1.166"/>
    </reaction>
</comment>
<name>A0A2A5CGD6_9GAMM</name>
<keyword evidence="1 11" id="KW-0698">rRNA processing</keyword>
<comment type="function">
    <text evidence="5 11">Specifically methylates the uridine in position 2552 of 23S rRNA at the 2'-O position of the ribose in the fully assembled 50S ribosomal subunit.</text>
</comment>
<evidence type="ECO:0000256" key="8">
    <source>
        <dbReference type="ARBA" id="ARBA00041995"/>
    </source>
</evidence>
<feature type="binding site" evidence="11">
    <location>
        <position position="85"/>
    </location>
    <ligand>
        <name>S-adenosyl-L-methionine</name>
        <dbReference type="ChEBI" id="CHEBI:59789"/>
    </ligand>
</feature>
<feature type="binding site" evidence="11">
    <location>
        <position position="65"/>
    </location>
    <ligand>
        <name>S-adenosyl-L-methionine</name>
        <dbReference type="ChEBI" id="CHEBI:59789"/>
    </ligand>
</feature>
<evidence type="ECO:0000313" key="15">
    <source>
        <dbReference type="Proteomes" id="UP000228987"/>
    </source>
</evidence>
<evidence type="ECO:0000256" key="1">
    <source>
        <dbReference type="ARBA" id="ARBA00022552"/>
    </source>
</evidence>
<evidence type="ECO:0000256" key="12">
    <source>
        <dbReference type="PIRSR" id="PIRSR005461-1"/>
    </source>
</evidence>
<dbReference type="PIRSF" id="PIRSF005461">
    <property type="entry name" value="23S_rRNA_mtase"/>
    <property type="match status" value="1"/>
</dbReference>
<feature type="binding site" evidence="11">
    <location>
        <position position="126"/>
    </location>
    <ligand>
        <name>S-adenosyl-L-methionine</name>
        <dbReference type="ChEBI" id="CHEBI:59789"/>
    </ligand>
</feature>
<dbReference type="EC" id="2.1.1.166" evidence="6 11"/>
<keyword evidence="4 11" id="KW-0949">S-adenosyl-L-methionine</keyword>
<evidence type="ECO:0000256" key="4">
    <source>
        <dbReference type="ARBA" id="ARBA00022691"/>
    </source>
</evidence>
<feature type="domain" description="Ribosomal RNA methyltransferase FtsJ" evidence="13">
    <location>
        <begin position="33"/>
        <end position="209"/>
    </location>
</feature>
<dbReference type="EMBL" id="NVWI01000002">
    <property type="protein sequence ID" value="PCJ42832.1"/>
    <property type="molecule type" value="Genomic_DNA"/>
</dbReference>
<dbReference type="NCBIfam" id="NF008390">
    <property type="entry name" value="PRK11188.1"/>
    <property type="match status" value="1"/>
</dbReference>
<dbReference type="InterPro" id="IPR029063">
    <property type="entry name" value="SAM-dependent_MTases_sf"/>
</dbReference>
<dbReference type="InterPro" id="IPR002877">
    <property type="entry name" value="RNA_MeTrfase_FtsJ_dom"/>
</dbReference>
<feature type="binding site" evidence="11">
    <location>
        <position position="67"/>
    </location>
    <ligand>
        <name>S-adenosyl-L-methionine</name>
        <dbReference type="ChEBI" id="CHEBI:59789"/>
    </ligand>
</feature>
<feature type="binding site" evidence="11">
    <location>
        <position position="101"/>
    </location>
    <ligand>
        <name>S-adenosyl-L-methionine</name>
        <dbReference type="ChEBI" id="CHEBI:59789"/>
    </ligand>
</feature>
<evidence type="ECO:0000256" key="7">
    <source>
        <dbReference type="ARBA" id="ARBA00041129"/>
    </source>
</evidence>
<dbReference type="InterPro" id="IPR050082">
    <property type="entry name" value="RNA_methyltr_RlmE"/>
</dbReference>
<dbReference type="GO" id="GO:0005737">
    <property type="term" value="C:cytoplasm"/>
    <property type="evidence" value="ECO:0007669"/>
    <property type="project" value="UniProtKB-SubCell"/>
</dbReference>
<feature type="active site" description="Proton acceptor" evidence="11 12">
    <location>
        <position position="166"/>
    </location>
</feature>
<evidence type="ECO:0000256" key="3">
    <source>
        <dbReference type="ARBA" id="ARBA00022679"/>
    </source>
</evidence>
<reference evidence="15" key="1">
    <citation type="submission" date="2017-08" db="EMBL/GenBank/DDBJ databases">
        <title>A dynamic microbial community with high functional redundancy inhabits the cold, oxic subseafloor aquifer.</title>
        <authorList>
            <person name="Tully B.J."/>
            <person name="Wheat C.G."/>
            <person name="Glazer B.T."/>
            <person name="Huber J.A."/>
        </authorList>
    </citation>
    <scope>NUCLEOTIDE SEQUENCE [LARGE SCALE GENOMIC DNA]</scope>
</reference>
<evidence type="ECO:0000259" key="13">
    <source>
        <dbReference type="Pfam" id="PF01728"/>
    </source>
</evidence>
<dbReference type="FunFam" id="3.40.50.150:FF:000005">
    <property type="entry name" value="Ribosomal RNA large subunit methyltransferase E"/>
    <property type="match status" value="1"/>
</dbReference>
<evidence type="ECO:0000256" key="9">
    <source>
        <dbReference type="ARBA" id="ARBA00042745"/>
    </source>
</evidence>
<dbReference type="GO" id="GO:0008650">
    <property type="term" value="F:rRNA (uridine-2'-O-)-methyltransferase activity"/>
    <property type="evidence" value="ECO:0007669"/>
    <property type="project" value="UniProtKB-UniRule"/>
</dbReference>
<comment type="similarity">
    <text evidence="11">Belongs to the class I-like SAM-binding methyltransferase superfamily. RNA methyltransferase RlmE family.</text>
</comment>
<keyword evidence="3 11" id="KW-0808">Transferase</keyword>
<protein>
    <recommendedName>
        <fullName evidence="7 11">Ribosomal RNA large subunit methyltransferase E</fullName>
        <ecNumber evidence="6 11">2.1.1.166</ecNumber>
    </recommendedName>
    <alternativeName>
        <fullName evidence="9 11">23S rRNA Um2552 methyltransferase</fullName>
    </alternativeName>
    <alternativeName>
        <fullName evidence="8 11">rRNA (uridine-2'-O-)-methyltransferase</fullName>
    </alternativeName>
</protein>
<proteinExistence type="inferred from homology"/>
<accession>A0A2A5CGD6</accession>
<dbReference type="Pfam" id="PF01728">
    <property type="entry name" value="FtsJ"/>
    <property type="match status" value="1"/>
</dbReference>
<dbReference type="SUPFAM" id="SSF53335">
    <property type="entry name" value="S-adenosyl-L-methionine-dependent methyltransferases"/>
    <property type="match status" value="1"/>
</dbReference>
<comment type="caution">
    <text evidence="14">The sequence shown here is derived from an EMBL/GenBank/DDBJ whole genome shotgun (WGS) entry which is preliminary data.</text>
</comment>
<evidence type="ECO:0000256" key="6">
    <source>
        <dbReference type="ARBA" id="ARBA00038861"/>
    </source>
</evidence>
<dbReference type="InterPro" id="IPR015507">
    <property type="entry name" value="rRNA-MeTfrase_E"/>
</dbReference>
<organism evidence="14 15">
    <name type="scientific">SAR86 cluster bacterium</name>
    <dbReference type="NCBI Taxonomy" id="2030880"/>
    <lineage>
        <taxon>Bacteria</taxon>
        <taxon>Pseudomonadati</taxon>
        <taxon>Pseudomonadota</taxon>
        <taxon>Gammaproteobacteria</taxon>
        <taxon>SAR86 cluster</taxon>
    </lineage>
</organism>
<dbReference type="HAMAP" id="MF_01547">
    <property type="entry name" value="RNA_methyltr_E"/>
    <property type="match status" value="1"/>
</dbReference>
<dbReference type="Gene3D" id="3.40.50.150">
    <property type="entry name" value="Vaccinia Virus protein VP39"/>
    <property type="match status" value="1"/>
</dbReference>
<keyword evidence="2 11" id="KW-0489">Methyltransferase</keyword>
<evidence type="ECO:0000256" key="11">
    <source>
        <dbReference type="HAMAP-Rule" id="MF_01547"/>
    </source>
</evidence>
<dbReference type="AlphaFoldDB" id="A0A2A5CGD6"/>
<keyword evidence="11" id="KW-0963">Cytoplasm</keyword>
<evidence type="ECO:0000256" key="2">
    <source>
        <dbReference type="ARBA" id="ARBA00022603"/>
    </source>
</evidence>
<comment type="subcellular location">
    <subcellularLocation>
        <location evidence="11">Cytoplasm</location>
    </subcellularLocation>
</comment>
<evidence type="ECO:0000256" key="10">
    <source>
        <dbReference type="ARBA" id="ARBA00048970"/>
    </source>
</evidence>
<dbReference type="Proteomes" id="UP000228987">
    <property type="component" value="Unassembled WGS sequence"/>
</dbReference>
<sequence>MAKISKNKSKSSQTWLKEHRDDIYVRQSKVDGYRSRAAYKLLELNKKDKLLKRGMTVVDLGAAPGGWSQVAVKLVMPGGMILATDILEMEAIPGVDFIQGDFTESSCLDELLKRLGERHVDLVISDMAPNISGMSAIDQPRAMHLVDLAVDFAENKLHKDGSLLMKVFQGEGFESVLKQLRADYQSVVSRKPDASRARSKEIYLLAKGKRR</sequence>